<keyword evidence="5 13" id="KW-0378">Hydrolase</keyword>
<keyword evidence="3 13" id="KW-0547">Nucleotide-binding</keyword>
<dbReference type="SMART" id="SM00487">
    <property type="entry name" value="DEXDc"/>
    <property type="match status" value="1"/>
</dbReference>
<feature type="domain" description="Helicase ATP-binding" evidence="14">
    <location>
        <begin position="647"/>
        <end position="808"/>
    </location>
</feature>
<comment type="function">
    <text evidence="13">Couples transcription and DNA repair by recognizing RNA polymerase (RNAP) stalled at DNA lesions. Mediates ATP-dependent release of RNAP and its truncated transcript from the DNA, and recruitment of nucleotide excision repair machinery to the damaged site.</text>
</comment>
<dbReference type="Gene3D" id="3.90.1150.50">
    <property type="entry name" value="Transcription-repair-coupling factor, D7 domain"/>
    <property type="match status" value="1"/>
</dbReference>
<organism evidence="16 17">
    <name type="scientific">Salipaludibacillus agaradhaerens</name>
    <name type="common">Bacillus agaradhaerens</name>
    <dbReference type="NCBI Taxonomy" id="76935"/>
    <lineage>
        <taxon>Bacteria</taxon>
        <taxon>Bacillati</taxon>
        <taxon>Bacillota</taxon>
        <taxon>Bacilli</taxon>
        <taxon>Bacillales</taxon>
        <taxon>Bacillaceae</taxon>
    </lineage>
</organism>
<evidence type="ECO:0000313" key="16">
    <source>
        <dbReference type="EMBL" id="MCR6098406.1"/>
    </source>
</evidence>
<dbReference type="PANTHER" id="PTHR47964:SF1">
    <property type="entry name" value="ATP-DEPENDENT DNA HELICASE HOMOLOG RECG, CHLOROPLASTIC"/>
    <property type="match status" value="1"/>
</dbReference>
<dbReference type="InterPro" id="IPR011545">
    <property type="entry name" value="DEAD/DEAH_box_helicase_dom"/>
</dbReference>
<dbReference type="Gene3D" id="2.40.10.170">
    <property type="match status" value="1"/>
</dbReference>
<evidence type="ECO:0000256" key="11">
    <source>
        <dbReference type="ARBA" id="ARBA00061399"/>
    </source>
</evidence>
<dbReference type="Gene3D" id="3.30.2060.10">
    <property type="entry name" value="Penicillin-binding protein 1b domain"/>
    <property type="match status" value="1"/>
</dbReference>
<dbReference type="PROSITE" id="PS51194">
    <property type="entry name" value="HELICASE_CTER"/>
    <property type="match status" value="1"/>
</dbReference>
<keyword evidence="9 13" id="KW-0234">DNA repair</keyword>
<gene>
    <name evidence="13 16" type="primary">mfd</name>
    <name evidence="16" type="ORF">HXA33_17970</name>
</gene>
<dbReference type="GO" id="GO:0003684">
    <property type="term" value="F:damaged DNA binding"/>
    <property type="evidence" value="ECO:0007669"/>
    <property type="project" value="InterPro"/>
</dbReference>
<reference evidence="16" key="1">
    <citation type="submission" date="2020-06" db="EMBL/GenBank/DDBJ databases">
        <title>Insight into the genomes of haloalkaliphilic bacilli from Kenyan soda lakes.</title>
        <authorList>
            <person name="Mwirichia R."/>
            <person name="Villamizar G.C."/>
            <person name="Poehlein A."/>
            <person name="Mugweru J."/>
            <person name="Kipnyargis A."/>
            <person name="Kiplimo D."/>
            <person name="Orwa P."/>
            <person name="Daniel R."/>
        </authorList>
    </citation>
    <scope>NUCLEOTIDE SEQUENCE</scope>
    <source>
        <strain evidence="16">B1096_S55</strain>
    </source>
</reference>
<dbReference type="InterPro" id="IPR003711">
    <property type="entry name" value="CarD-like/TRCF_RID"/>
</dbReference>
<dbReference type="SMART" id="SM00490">
    <property type="entry name" value="HELICc"/>
    <property type="match status" value="1"/>
</dbReference>
<dbReference type="GO" id="GO:0005737">
    <property type="term" value="C:cytoplasm"/>
    <property type="evidence" value="ECO:0007669"/>
    <property type="project" value="UniProtKB-SubCell"/>
</dbReference>
<name>A0A9Q4B510_SALAG</name>
<proteinExistence type="inferred from homology"/>
<dbReference type="CDD" id="cd18810">
    <property type="entry name" value="SF2_C_TRCF"/>
    <property type="match status" value="1"/>
</dbReference>
<dbReference type="InterPro" id="IPR036101">
    <property type="entry name" value="CarD-like/TRCF_RID_sf"/>
</dbReference>
<dbReference type="NCBIfam" id="TIGR00580">
    <property type="entry name" value="mfd"/>
    <property type="match status" value="1"/>
</dbReference>
<dbReference type="Pfam" id="PF02559">
    <property type="entry name" value="CarD_TRCF_RID"/>
    <property type="match status" value="1"/>
</dbReference>
<dbReference type="Pfam" id="PF17757">
    <property type="entry name" value="UvrB_inter"/>
    <property type="match status" value="1"/>
</dbReference>
<evidence type="ECO:0000259" key="15">
    <source>
        <dbReference type="PROSITE" id="PS51194"/>
    </source>
</evidence>
<evidence type="ECO:0000256" key="9">
    <source>
        <dbReference type="ARBA" id="ARBA00023204"/>
    </source>
</evidence>
<comment type="similarity">
    <text evidence="10 13">In the N-terminal section; belongs to the UvrB family.</text>
</comment>
<keyword evidence="2 13" id="KW-0963">Cytoplasm</keyword>
<dbReference type="GO" id="GO:0006355">
    <property type="term" value="P:regulation of DNA-templated transcription"/>
    <property type="evidence" value="ECO:0007669"/>
    <property type="project" value="UniProtKB-UniRule"/>
</dbReference>
<accession>A0A9Q4B510</accession>
<dbReference type="SUPFAM" id="SSF143517">
    <property type="entry name" value="TRCF domain-like"/>
    <property type="match status" value="1"/>
</dbReference>
<evidence type="ECO:0000256" key="1">
    <source>
        <dbReference type="ARBA" id="ARBA00004496"/>
    </source>
</evidence>
<dbReference type="InterPro" id="IPR001650">
    <property type="entry name" value="Helicase_C-like"/>
</dbReference>
<dbReference type="InterPro" id="IPR037235">
    <property type="entry name" value="TRCF-like_C_D7"/>
</dbReference>
<comment type="caution">
    <text evidence="16">The sequence shown here is derived from an EMBL/GenBank/DDBJ whole genome shotgun (WGS) entry which is preliminary data.</text>
</comment>
<protein>
    <recommendedName>
        <fullName evidence="12 13">Transcription-repair-coupling factor</fullName>
        <shortName evidence="13">TRCF</shortName>
        <ecNumber evidence="13">3.6.4.-</ecNumber>
    </recommendedName>
</protein>
<dbReference type="Proteomes" id="UP001057753">
    <property type="component" value="Unassembled WGS sequence"/>
</dbReference>
<dbReference type="SMART" id="SM01058">
    <property type="entry name" value="CarD_TRCF"/>
    <property type="match status" value="1"/>
</dbReference>
<evidence type="ECO:0000256" key="6">
    <source>
        <dbReference type="ARBA" id="ARBA00022806"/>
    </source>
</evidence>
<dbReference type="Gene3D" id="3.40.50.300">
    <property type="entry name" value="P-loop containing nucleotide triphosphate hydrolases"/>
    <property type="match status" value="2"/>
</dbReference>
<dbReference type="GO" id="GO:0000716">
    <property type="term" value="P:transcription-coupled nucleotide-excision repair, DNA damage recognition"/>
    <property type="evidence" value="ECO:0007669"/>
    <property type="project" value="UniProtKB-UniRule"/>
</dbReference>
<evidence type="ECO:0000256" key="3">
    <source>
        <dbReference type="ARBA" id="ARBA00022741"/>
    </source>
</evidence>
<dbReference type="AlphaFoldDB" id="A0A9Q4B510"/>
<evidence type="ECO:0000256" key="2">
    <source>
        <dbReference type="ARBA" id="ARBA00022490"/>
    </source>
</evidence>
<evidence type="ECO:0000256" key="10">
    <source>
        <dbReference type="ARBA" id="ARBA00061104"/>
    </source>
</evidence>
<dbReference type="HAMAP" id="MF_00969">
    <property type="entry name" value="TRCF"/>
    <property type="match status" value="1"/>
</dbReference>
<dbReference type="SUPFAM" id="SSF141259">
    <property type="entry name" value="CarD-like"/>
    <property type="match status" value="1"/>
</dbReference>
<dbReference type="CDD" id="cd17991">
    <property type="entry name" value="DEXHc_TRCF"/>
    <property type="match status" value="1"/>
</dbReference>
<keyword evidence="6" id="KW-0347">Helicase</keyword>
<dbReference type="InterPro" id="IPR048635">
    <property type="entry name" value="MFD_D3"/>
</dbReference>
<evidence type="ECO:0000256" key="13">
    <source>
        <dbReference type="HAMAP-Rule" id="MF_00969"/>
    </source>
</evidence>
<evidence type="ECO:0000256" key="7">
    <source>
        <dbReference type="ARBA" id="ARBA00022840"/>
    </source>
</evidence>
<dbReference type="Pfam" id="PF00271">
    <property type="entry name" value="Helicase_C"/>
    <property type="match status" value="1"/>
</dbReference>
<dbReference type="Gene3D" id="3.40.50.11180">
    <property type="match status" value="1"/>
</dbReference>
<evidence type="ECO:0000259" key="14">
    <source>
        <dbReference type="PROSITE" id="PS51192"/>
    </source>
</evidence>
<evidence type="ECO:0000256" key="4">
    <source>
        <dbReference type="ARBA" id="ARBA00022763"/>
    </source>
</evidence>
<dbReference type="Pfam" id="PF21132">
    <property type="entry name" value="MFD_D3"/>
    <property type="match status" value="1"/>
</dbReference>
<evidence type="ECO:0000256" key="5">
    <source>
        <dbReference type="ARBA" id="ARBA00022801"/>
    </source>
</evidence>
<sequence length="1192" mass="135113">MDEIKVGEILEGLIKSIYNSDELVSITEGLEANLSEQMISGVTGSARSLMLAAIFKRTGKSQLIITHNLFQAQKLYEDLTSVIEEEHVYLYPVNELISSEIAVASPEMRGQRMDALNQWSSNREAIVIAPVAGVRRLLPPPAMWQERQLSLTTGEDIQLNKIITQCVSMGFQRVDMVSAPGHLSVRGGIIDIYPLSEEHPVRIELFDTEIDSIRFFDVETQRSKTQVTGVTIGPAREILMDDDHFQRGAEKLEIELASTLKKVKDASVKENLAEQVSMEIDWLKQHTMFDAMYKYMSLYYEKEWTLMDYLPSGGAVFVDEVSRVQEMVQSLEKEEAEWQTTMLSQGAMVSGLDMSRSWDAIIQQSDAPKLYLSLFLRHVPATQPQNIVNIQSKSMQNFHGQLHLLKNEVDRWKDADYSIVFLCSGEERAERMKSVLEDYEIEAAIVSKEQEPARGQAQISAGHLMAGFELSMQRIIVITEEEVFTKQTRKPKRRQKLSNAERIKSYSELKVGDWVVHVNHGIGKYLGIETLKVGDIHKDYMHISYAGNDKLYVPVDQIDQVQKYVGSEEKDPKLYALGGSDWKKVKKKVKSSVQDIADDLIKLYAERERTKGHAFSKDGPEQQEFESSFPYQETEDQIQAIEEIKADMERERPMDRLLCGDVGYGKTEVALRAAFKAIMDGKQVALLVPTTILAQQHYETIRERFQDFAVNIGLLSRFRTRKELKLTADAVKNGTCDIVVGTHRLLSKDINFAKLGLLIVDEEQRFGVTHKEKIKQLKANVDVLTLTATPIPRTLHMSMLGVRDLSVIETPPENRFPVQTYVVDYNESLVREAIERELARGGQVYFLYNRVEDIESMADKISMLVPEANIQFAHGRMTENELETVMLDFLEGNTDVLVTTTIIETGVDIPNVNTLIIHNADRMGLSQLYQLRGRVGRSNRVAYAYFTHQRDKVLTEVAEKRLQSIKEFTELGSGFKIAMRDLSIRGAGNLLGAEQHGFIASVGFDLYSQMLKDAIDERKDQGNDGEKSQSVREPDIELDVKVDAYIPESYIADSKQKIDMYKRFRSINSQRDLLDLQNEMIDRFGDYPPEVSYLMAVSKVKLLAKQEGIESISEKNQQCKVVLSEEATARIDGAKLFTLVNKLSSKLHLSMAGSQIVIHLKTKSLTDGEYMEILEQVLGKLDEVRKNEVANA</sequence>
<dbReference type="GO" id="GO:0016787">
    <property type="term" value="F:hydrolase activity"/>
    <property type="evidence" value="ECO:0007669"/>
    <property type="project" value="UniProtKB-KW"/>
</dbReference>
<dbReference type="GO" id="GO:0003678">
    <property type="term" value="F:DNA helicase activity"/>
    <property type="evidence" value="ECO:0007669"/>
    <property type="project" value="TreeGrafter"/>
</dbReference>
<dbReference type="SUPFAM" id="SSF52540">
    <property type="entry name" value="P-loop containing nucleoside triphosphate hydrolases"/>
    <property type="match status" value="4"/>
</dbReference>
<dbReference type="InterPro" id="IPR004576">
    <property type="entry name" value="Mfd"/>
</dbReference>
<dbReference type="InterPro" id="IPR014001">
    <property type="entry name" value="Helicase_ATP-bd"/>
</dbReference>
<keyword evidence="7 13" id="KW-0067">ATP-binding</keyword>
<dbReference type="SMART" id="SM00982">
    <property type="entry name" value="TRCF"/>
    <property type="match status" value="1"/>
</dbReference>
<keyword evidence="8 13" id="KW-0238">DNA-binding</keyword>
<comment type="subcellular location">
    <subcellularLocation>
        <location evidence="1 13">Cytoplasm</location>
    </subcellularLocation>
</comment>
<dbReference type="PANTHER" id="PTHR47964">
    <property type="entry name" value="ATP-DEPENDENT DNA HELICASE HOMOLOG RECG, CHLOROPLASTIC"/>
    <property type="match status" value="1"/>
</dbReference>
<dbReference type="InterPro" id="IPR047112">
    <property type="entry name" value="RecG/Mfd"/>
</dbReference>
<dbReference type="EC" id="3.6.4.-" evidence="13"/>
<dbReference type="Pfam" id="PF03461">
    <property type="entry name" value="TRCF"/>
    <property type="match status" value="1"/>
</dbReference>
<dbReference type="InterPro" id="IPR005118">
    <property type="entry name" value="TRCF_C"/>
</dbReference>
<keyword evidence="17" id="KW-1185">Reference proteome</keyword>
<keyword evidence="4 13" id="KW-0227">DNA damage</keyword>
<dbReference type="InterPro" id="IPR041471">
    <property type="entry name" value="UvrB_inter"/>
</dbReference>
<dbReference type="EMBL" id="JABXYM010000001">
    <property type="protein sequence ID" value="MCR6098406.1"/>
    <property type="molecule type" value="Genomic_DNA"/>
</dbReference>
<dbReference type="FunFam" id="3.40.50.300:FF:000546">
    <property type="entry name" value="Transcription-repair-coupling factor"/>
    <property type="match status" value="1"/>
</dbReference>
<dbReference type="GO" id="GO:0005524">
    <property type="term" value="F:ATP binding"/>
    <property type="evidence" value="ECO:0007669"/>
    <property type="project" value="UniProtKB-UniRule"/>
</dbReference>
<evidence type="ECO:0000256" key="8">
    <source>
        <dbReference type="ARBA" id="ARBA00023125"/>
    </source>
</evidence>
<evidence type="ECO:0000313" key="17">
    <source>
        <dbReference type="Proteomes" id="UP001057753"/>
    </source>
</evidence>
<dbReference type="PROSITE" id="PS51192">
    <property type="entry name" value="HELICASE_ATP_BIND_1"/>
    <property type="match status" value="1"/>
</dbReference>
<evidence type="ECO:0000256" key="12">
    <source>
        <dbReference type="ARBA" id="ARBA00070128"/>
    </source>
</evidence>
<dbReference type="Pfam" id="PF00270">
    <property type="entry name" value="DEAD"/>
    <property type="match status" value="1"/>
</dbReference>
<comment type="similarity">
    <text evidence="11 13">In the C-terminal section; belongs to the helicase family. RecG subfamily.</text>
</comment>
<dbReference type="InterPro" id="IPR027417">
    <property type="entry name" value="P-loop_NTPase"/>
</dbReference>
<feature type="domain" description="Helicase C-terminal" evidence="15">
    <location>
        <begin position="821"/>
        <end position="983"/>
    </location>
</feature>